<evidence type="ECO:0000256" key="1">
    <source>
        <dbReference type="ARBA" id="ARBA00023002"/>
    </source>
</evidence>
<evidence type="ECO:0000313" key="5">
    <source>
        <dbReference type="EMBL" id="PCI75292.1"/>
    </source>
</evidence>
<dbReference type="GO" id="GO:0009898">
    <property type="term" value="C:cytoplasmic side of plasma membrane"/>
    <property type="evidence" value="ECO:0007669"/>
    <property type="project" value="TreeGrafter"/>
</dbReference>
<dbReference type="InterPro" id="IPR016162">
    <property type="entry name" value="Ald_DH_N"/>
</dbReference>
<sequence>MNKETSSHSLQSLLSLLDNIEPSITDEQILETSLQLGEALLHHVPLESDASQSRYHEKFNLLLNDQLGKAFFHAIADQCFRSLNSKRSMDQYQYLLSLYDLPTSLSGIDRVKFLSIGSLYKKIPSYCKKAIYNYLAKQARPFFLSSQELSSKSISTPGLESNIDCYCSIPLGASDVQDHVNFYKFFAERTDLSQITINIENLLLNGQSFSFSDELQCFTSHVESILNAYIKKRKTTSSITFFLEANLYQHEEILLEAFVHLLTMKSYKNISLGIVLHSYYPDSYLAAKKICIAAKKRVKEGGNPTIITLSKGKFLKKEAQQASSGGYPQPCFLKKELTDANFKKILNLLINKSSITHTHVQVFTHNLLDIAYALVLKNKNGIDQGLSFEMVQNLSSPLRKTLINMNERVVERKTYVPKRYEQQAIITLFRKISDQSNPYSFICSTRGADSESSEWKNQAKSFENSFALMSDTPETSRLLSVQPVSLYDRFIHEPPLWFMRSDGHDVIKKALIKPTYTPITSACLKKENTQRIAKHSPHNSSSILYHYPLPEDKSIEKVLKQLKKPGPICLKLEAEKLKESITKALDYLRKNKATFIKHQVYDLAMPFYLASEQVRAAIDFGQYAINSFDPLLRGTDIDFSPVGSIFVHPHPRSALSTAAQSVFNALLCGNTIMVGADKSCVDTLYTFVSALWESGITQEQLLFLPVDDEILESVAKSDHVDMMYYFGSKKQALNLYKKRGNKGFRAELEGKNTMIITAMSDRNLAIRHLVDSSFQFSGQYPFATSLAIVEKEVFHDPSFKKSLIDAVQNLKCGPAYDPSSTITPLIGPLSPMQEETLNNTRSNAWILKPKRLDENSLLYSPGVLWGVKRGSVFHSSPLSLPVLAVMEAENLDKAIYLANNTPFGLAACLESLDIREHKQWINSIKAGSRFINIPSTSLMVKKNPICAIKGSIIGPSRSRGGPNSLIPYVKIEQKDIPKEKFPINQKVNNLTRLLEKISLSAEDLGLWYASISSYSFFFQQYKRERDLVKVMGEDHTLLYRPLKKIVFRITNKDKPLDFLRIFAATLTAHVHMEVSWEQSPDLSDKQIDWGNLLPTCRITQESHETFLNKVRLGNFQLIRTIGAPEEALYLAAANNGGRIEPGSPFSNGRFELLRYFHEIITSSTYHRFGNLGLREGEMRHPNY</sequence>
<dbReference type="InterPro" id="IPR002872">
    <property type="entry name" value="Proline_DH_dom"/>
</dbReference>
<dbReference type="InterPro" id="IPR050485">
    <property type="entry name" value="Proline_metab_enzyme"/>
</dbReference>
<keyword evidence="2" id="KW-0520">NAD</keyword>
<dbReference type="Gene3D" id="3.40.309.10">
    <property type="entry name" value="Aldehyde Dehydrogenase, Chain A, domain 2"/>
    <property type="match status" value="1"/>
</dbReference>
<dbReference type="PANTHER" id="PTHR42862">
    <property type="entry name" value="DELTA-1-PYRROLINE-5-CARBOXYLATE DEHYDROGENASE 1, ISOFORM A-RELATED"/>
    <property type="match status" value="1"/>
</dbReference>
<dbReference type="Gene3D" id="3.40.605.10">
    <property type="entry name" value="Aldehyde Dehydrogenase, Chain A, domain 1"/>
    <property type="match status" value="1"/>
</dbReference>
<proteinExistence type="predicted"/>
<evidence type="ECO:0000259" key="3">
    <source>
        <dbReference type="Pfam" id="PF00171"/>
    </source>
</evidence>
<dbReference type="PANTHER" id="PTHR42862:SF1">
    <property type="entry name" value="DELTA-1-PYRROLINE-5-CARBOXYLATE DEHYDROGENASE 2, ISOFORM A-RELATED"/>
    <property type="match status" value="1"/>
</dbReference>
<comment type="caution">
    <text evidence="5">The sequence shown here is derived from an EMBL/GenBank/DDBJ whole genome shotgun (WGS) entry which is preliminary data.</text>
</comment>
<dbReference type="InterPro" id="IPR016161">
    <property type="entry name" value="Ald_DH/histidinol_DH"/>
</dbReference>
<dbReference type="Proteomes" id="UP000218775">
    <property type="component" value="Unassembled WGS sequence"/>
</dbReference>
<feature type="domain" description="Aldehyde dehydrogenase" evidence="3">
    <location>
        <begin position="527"/>
        <end position="968"/>
    </location>
</feature>
<feature type="domain" description="Proline dehydrogenase" evidence="4">
    <location>
        <begin position="233"/>
        <end position="418"/>
    </location>
</feature>
<dbReference type="GO" id="GO:0003842">
    <property type="term" value="F:L-glutamate gamma-semialdehyde dehydrogenase activity"/>
    <property type="evidence" value="ECO:0007669"/>
    <property type="project" value="TreeGrafter"/>
</dbReference>
<keyword evidence="1" id="KW-0560">Oxidoreductase</keyword>
<dbReference type="InterPro" id="IPR029041">
    <property type="entry name" value="FAD-linked_oxidoreductase-like"/>
</dbReference>
<dbReference type="InterPro" id="IPR015590">
    <property type="entry name" value="Aldehyde_DH_dom"/>
</dbReference>
<evidence type="ECO:0000313" key="6">
    <source>
        <dbReference type="Proteomes" id="UP000218775"/>
    </source>
</evidence>
<accession>A0A2A4WXV9</accession>
<reference evidence="6" key="1">
    <citation type="submission" date="2017-08" db="EMBL/GenBank/DDBJ databases">
        <title>A dynamic microbial community with high functional redundancy inhabits the cold, oxic subseafloor aquifer.</title>
        <authorList>
            <person name="Tully B.J."/>
            <person name="Wheat C.G."/>
            <person name="Glazer B.T."/>
            <person name="Huber J.A."/>
        </authorList>
    </citation>
    <scope>NUCLEOTIDE SEQUENCE [LARGE SCALE GENOMIC DNA]</scope>
</reference>
<organism evidence="5 6">
    <name type="scientific">Aerophobetes bacterium</name>
    <dbReference type="NCBI Taxonomy" id="2030807"/>
    <lineage>
        <taxon>Bacteria</taxon>
        <taxon>Candidatus Aerophobota</taxon>
    </lineage>
</organism>
<dbReference type="SUPFAM" id="SSF51730">
    <property type="entry name" value="FAD-linked oxidoreductase"/>
    <property type="match status" value="1"/>
</dbReference>
<dbReference type="EMBL" id="NVUK01000051">
    <property type="protein sequence ID" value="PCI75292.1"/>
    <property type="molecule type" value="Genomic_DNA"/>
</dbReference>
<dbReference type="AlphaFoldDB" id="A0A2A4WXV9"/>
<dbReference type="GO" id="GO:0004657">
    <property type="term" value="F:proline dehydrogenase activity"/>
    <property type="evidence" value="ECO:0007669"/>
    <property type="project" value="UniProtKB-ARBA"/>
</dbReference>
<name>A0A2A4WXV9_UNCAE</name>
<evidence type="ECO:0008006" key="7">
    <source>
        <dbReference type="Google" id="ProtNLM"/>
    </source>
</evidence>
<dbReference type="GO" id="GO:0010133">
    <property type="term" value="P:L-proline catabolic process to L-glutamate"/>
    <property type="evidence" value="ECO:0007669"/>
    <property type="project" value="TreeGrafter"/>
</dbReference>
<gene>
    <name evidence="5" type="ORF">COB21_05810</name>
</gene>
<dbReference type="Pfam" id="PF01619">
    <property type="entry name" value="Pro_dh"/>
    <property type="match status" value="1"/>
</dbReference>
<protein>
    <recommendedName>
        <fullName evidence="7">Aldehyde dehydrogenase domain-containing protein</fullName>
    </recommendedName>
</protein>
<evidence type="ECO:0000259" key="4">
    <source>
        <dbReference type="Pfam" id="PF01619"/>
    </source>
</evidence>
<dbReference type="SUPFAM" id="SSF53720">
    <property type="entry name" value="ALDH-like"/>
    <property type="match status" value="1"/>
</dbReference>
<evidence type="ECO:0000256" key="2">
    <source>
        <dbReference type="ARBA" id="ARBA00023027"/>
    </source>
</evidence>
<dbReference type="Gene3D" id="3.20.20.220">
    <property type="match status" value="1"/>
</dbReference>
<dbReference type="InterPro" id="IPR016163">
    <property type="entry name" value="Ald_DH_C"/>
</dbReference>
<dbReference type="Pfam" id="PF00171">
    <property type="entry name" value="Aldedh"/>
    <property type="match status" value="1"/>
</dbReference>